<sequence>MITPLTNTVNHTMDLSQFSAQELKEALNRIENKKNEERDAYKKLVAETIPRALSRLHETSEMMRIAKTETFQLFETILDLKNQVYGFKEKQMSHTFSNDKEEITIGYRINEGWDDTATIGIEKVQNYISSLSTSRETAALVKIVFNLLKKDAKGNLKGSRVLELQKLTKEFNNEEFTDGVEIIASSFKPVRSSWFIEANKIDYNGIRTNIPLSMSSVDFLQGYAFDFFNQTNEQNYAA</sequence>
<evidence type="ECO:0000256" key="1">
    <source>
        <dbReference type="SAM" id="Coils"/>
    </source>
</evidence>
<name>A0A9W4TLJ4_9FLAO</name>
<evidence type="ECO:0000313" key="2">
    <source>
        <dbReference type="EMBL" id="CAI2769140.1"/>
    </source>
</evidence>
<feature type="coiled-coil region" evidence="1">
    <location>
        <begin position="16"/>
        <end position="47"/>
    </location>
</feature>
<keyword evidence="1" id="KW-0175">Coiled coil</keyword>
<dbReference type="Proteomes" id="UP001152749">
    <property type="component" value="Chromosome"/>
</dbReference>
<evidence type="ECO:0008006" key="4">
    <source>
        <dbReference type="Google" id="ProtNLM"/>
    </source>
</evidence>
<gene>
    <name evidence="2" type="ORF">TRV642_4488</name>
</gene>
<dbReference type="KEGG" id="fcs:TRV642_4488"/>
<accession>A0A9W4TLJ4</accession>
<dbReference type="InterPro" id="IPR021505">
    <property type="entry name" value="Phage_B3_Orf6"/>
</dbReference>
<protein>
    <recommendedName>
        <fullName evidence="4">DUF3164 family protein</fullName>
    </recommendedName>
</protein>
<evidence type="ECO:0000313" key="3">
    <source>
        <dbReference type="Proteomes" id="UP001152749"/>
    </source>
</evidence>
<proteinExistence type="predicted"/>
<organism evidence="2 3">
    <name type="scientific">Flavobacterium collinsii</name>
    <dbReference type="NCBI Taxonomy" id="1114861"/>
    <lineage>
        <taxon>Bacteria</taxon>
        <taxon>Pseudomonadati</taxon>
        <taxon>Bacteroidota</taxon>
        <taxon>Flavobacteriia</taxon>
        <taxon>Flavobacteriales</taxon>
        <taxon>Flavobacteriaceae</taxon>
        <taxon>Flavobacterium</taxon>
    </lineage>
</organism>
<dbReference type="EMBL" id="OX336425">
    <property type="protein sequence ID" value="CAI2769140.1"/>
    <property type="molecule type" value="Genomic_DNA"/>
</dbReference>
<dbReference type="Pfam" id="PF11363">
    <property type="entry name" value="DUF3164"/>
    <property type="match status" value="1"/>
</dbReference>
<dbReference type="AlphaFoldDB" id="A0A9W4TLJ4"/>
<reference evidence="2" key="1">
    <citation type="submission" date="2022-09" db="EMBL/GenBank/DDBJ databases">
        <authorList>
            <person name="Duchaud E."/>
        </authorList>
    </citation>
    <scope>NUCLEOTIDE SEQUENCE</scope>
    <source>
        <strain evidence="2">TRV642</strain>
    </source>
</reference>
<dbReference type="RefSeq" id="WP_263361589.1">
    <property type="nucleotide sequence ID" value="NZ_BOVI01000001.1"/>
</dbReference>